<dbReference type="SMART" id="SM00028">
    <property type="entry name" value="TPR"/>
    <property type="match status" value="2"/>
</dbReference>
<dbReference type="EMBL" id="PCVY01000016">
    <property type="protein sequence ID" value="PIQ87242.1"/>
    <property type="molecule type" value="Genomic_DNA"/>
</dbReference>
<feature type="repeat" description="TPR" evidence="3">
    <location>
        <begin position="519"/>
        <end position="552"/>
    </location>
</feature>
<organism evidence="5 6">
    <name type="scientific">Candidatus Abzuiibacterium crystallinum</name>
    <dbReference type="NCBI Taxonomy" id="1974748"/>
    <lineage>
        <taxon>Bacteria</taxon>
        <taxon>Pseudomonadati</taxon>
        <taxon>Candidatus Omnitrophota</taxon>
        <taxon>Candidatus Abzuiibacterium</taxon>
    </lineage>
</organism>
<dbReference type="InterPro" id="IPR052346">
    <property type="entry name" value="O-mannosyl-transferase_TMTC"/>
</dbReference>
<feature type="transmembrane region" description="Helical" evidence="4">
    <location>
        <begin position="15"/>
        <end position="33"/>
    </location>
</feature>
<evidence type="ECO:0008006" key="7">
    <source>
        <dbReference type="Google" id="ProtNLM"/>
    </source>
</evidence>
<feature type="transmembrane region" description="Helical" evidence="4">
    <location>
        <begin position="336"/>
        <end position="355"/>
    </location>
</feature>
<dbReference type="PROSITE" id="PS50005">
    <property type="entry name" value="TPR"/>
    <property type="match status" value="2"/>
</dbReference>
<evidence type="ECO:0000256" key="3">
    <source>
        <dbReference type="PROSITE-ProRule" id="PRU00339"/>
    </source>
</evidence>
<dbReference type="Pfam" id="PF14559">
    <property type="entry name" value="TPR_19"/>
    <property type="match status" value="1"/>
</dbReference>
<dbReference type="AlphaFoldDB" id="A0A2H0LS51"/>
<keyword evidence="2 3" id="KW-0802">TPR repeat</keyword>
<gene>
    <name evidence="5" type="ORF">COV74_01600</name>
</gene>
<dbReference type="InterPro" id="IPR019734">
    <property type="entry name" value="TPR_rpt"/>
</dbReference>
<evidence type="ECO:0000256" key="1">
    <source>
        <dbReference type="ARBA" id="ARBA00022737"/>
    </source>
</evidence>
<feature type="transmembrane region" description="Helical" evidence="4">
    <location>
        <begin position="93"/>
        <end position="113"/>
    </location>
</feature>
<feature type="transmembrane region" description="Helical" evidence="4">
    <location>
        <begin position="120"/>
        <end position="137"/>
    </location>
</feature>
<evidence type="ECO:0000256" key="4">
    <source>
        <dbReference type="SAM" id="Phobius"/>
    </source>
</evidence>
<feature type="transmembrane region" description="Helical" evidence="4">
    <location>
        <begin position="276"/>
        <end position="297"/>
    </location>
</feature>
<evidence type="ECO:0000256" key="2">
    <source>
        <dbReference type="ARBA" id="ARBA00022803"/>
    </source>
</evidence>
<feature type="transmembrane region" description="Helical" evidence="4">
    <location>
        <begin position="234"/>
        <end position="256"/>
    </location>
</feature>
<dbReference type="PANTHER" id="PTHR44227:SF3">
    <property type="entry name" value="PROTEIN O-MANNOSYL-TRANSFERASE TMTC4"/>
    <property type="match status" value="1"/>
</dbReference>
<feature type="transmembrane region" description="Helical" evidence="4">
    <location>
        <begin position="208"/>
        <end position="227"/>
    </location>
</feature>
<keyword evidence="4" id="KW-0472">Membrane</keyword>
<dbReference type="SUPFAM" id="SSF48452">
    <property type="entry name" value="TPR-like"/>
    <property type="match status" value="2"/>
</dbReference>
<sequence>MSSVRHFFTENKRQVFAIVVVVLIGYLVFAPALKYGFHNIDDYDYVVVNSDIRGFNLDYAAKWLTRDYVLMYVPVTMASFALDYQIWGQQPFGYHLTNLLFHIANALLLYLLLLRLSKHWWLVFASTLLFVFHPVQIETVVWVSERKNLLAAFFCLLTLHQYLNRRWFQTLFFFLLALLSKPSMVIIPVLIGWHQICFEPMWKKYKQYGLLALMIAASFLIGIYMVTINRQTEIILRGGTHWSNFLTSITVYYRYVQLLLFPFTQQLWRVTELYTSIWRLPVLVTLIGLAVVFSAIVSQRKKEPMACFMAGWFFIHLIPNSHLILAVQSFMQDRYLYLPMVGFYWVGFYLIHKVTKGALFPAGSSTVASSGPTLAIFLILAMPLLWLQQERLRLWKNPVLLWEADISKARYPDGRLYEGLASAHTMAGDIQSGTIATEQAMIYRPTTETLFRQIQNFLFAGNAESALETLKEIGKTYDQMTPLYKSLYLDLYGFYYAIIGEKDLALESYQRAAKLHQSVSPYVHIADMYYAKGQREKAIEEVKRALAVDPDALTVLKRLCSWHIELGQFEEAYQYYQKLLRIVPNDDYVKFISRNMERKINEQSKPS</sequence>
<dbReference type="Proteomes" id="UP000230859">
    <property type="component" value="Unassembled WGS sequence"/>
</dbReference>
<evidence type="ECO:0000313" key="5">
    <source>
        <dbReference type="EMBL" id="PIQ87242.1"/>
    </source>
</evidence>
<feature type="repeat" description="TPR" evidence="3">
    <location>
        <begin position="553"/>
        <end position="586"/>
    </location>
</feature>
<dbReference type="Gene3D" id="1.25.40.10">
    <property type="entry name" value="Tetratricopeptide repeat domain"/>
    <property type="match status" value="1"/>
</dbReference>
<keyword evidence="4" id="KW-1133">Transmembrane helix</keyword>
<dbReference type="InterPro" id="IPR011990">
    <property type="entry name" value="TPR-like_helical_dom_sf"/>
</dbReference>
<comment type="caution">
    <text evidence="5">The sequence shown here is derived from an EMBL/GenBank/DDBJ whole genome shotgun (WGS) entry which is preliminary data.</text>
</comment>
<evidence type="ECO:0000313" key="6">
    <source>
        <dbReference type="Proteomes" id="UP000230859"/>
    </source>
</evidence>
<proteinExistence type="predicted"/>
<protein>
    <recommendedName>
        <fullName evidence="7">Glycosyltransferase RgtA/B/C/D-like domain-containing protein</fullName>
    </recommendedName>
</protein>
<feature type="transmembrane region" description="Helical" evidence="4">
    <location>
        <begin position="69"/>
        <end position="87"/>
    </location>
</feature>
<feature type="transmembrane region" description="Helical" evidence="4">
    <location>
        <begin position="309"/>
        <end position="330"/>
    </location>
</feature>
<reference evidence="5 6" key="1">
    <citation type="submission" date="2017-09" db="EMBL/GenBank/DDBJ databases">
        <title>Depth-based differentiation of microbial function through sediment-hosted aquifers and enrichment of novel symbionts in the deep terrestrial subsurface.</title>
        <authorList>
            <person name="Probst A.J."/>
            <person name="Ladd B."/>
            <person name="Jarett J.K."/>
            <person name="Geller-Mcgrath D.E."/>
            <person name="Sieber C.M."/>
            <person name="Emerson J.B."/>
            <person name="Anantharaman K."/>
            <person name="Thomas B.C."/>
            <person name="Malmstrom R."/>
            <person name="Stieglmeier M."/>
            <person name="Klingl A."/>
            <person name="Woyke T."/>
            <person name="Ryan C.M."/>
            <person name="Banfield J.F."/>
        </authorList>
    </citation>
    <scope>NUCLEOTIDE SEQUENCE [LARGE SCALE GENOMIC DNA]</scope>
    <source>
        <strain evidence="5">CG11_big_fil_rev_8_21_14_0_20_45_26</strain>
    </source>
</reference>
<keyword evidence="1" id="KW-0677">Repeat</keyword>
<name>A0A2H0LS51_9BACT</name>
<accession>A0A2H0LS51</accession>
<dbReference type="PANTHER" id="PTHR44227">
    <property type="match status" value="1"/>
</dbReference>
<feature type="transmembrane region" description="Helical" evidence="4">
    <location>
        <begin position="149"/>
        <end position="164"/>
    </location>
</feature>
<keyword evidence="4" id="KW-0812">Transmembrane</keyword>
<feature type="transmembrane region" description="Helical" evidence="4">
    <location>
        <begin position="367"/>
        <end position="387"/>
    </location>
</feature>
<feature type="transmembrane region" description="Helical" evidence="4">
    <location>
        <begin position="171"/>
        <end position="196"/>
    </location>
</feature>